<keyword evidence="1" id="KW-0505">Motor protein</keyword>
<dbReference type="InterPro" id="IPR027640">
    <property type="entry name" value="Kinesin-like_fam"/>
</dbReference>
<dbReference type="InterPro" id="IPR036961">
    <property type="entry name" value="Kinesin_motor_dom_sf"/>
</dbReference>
<comment type="similarity">
    <text evidence="1">Belongs to the TRAFAC class myosin-kinesin ATPase superfamily. Kinesin family.</text>
</comment>
<evidence type="ECO:0000313" key="4">
    <source>
        <dbReference type="EMBL" id="CRZ05485.1"/>
    </source>
</evidence>
<evidence type="ECO:0000256" key="2">
    <source>
        <dbReference type="SAM" id="MobiDB-lite"/>
    </source>
</evidence>
<organism evidence="4">
    <name type="scientific">Spongospora subterranea</name>
    <dbReference type="NCBI Taxonomy" id="70186"/>
    <lineage>
        <taxon>Eukaryota</taxon>
        <taxon>Sar</taxon>
        <taxon>Rhizaria</taxon>
        <taxon>Endomyxa</taxon>
        <taxon>Phytomyxea</taxon>
        <taxon>Plasmodiophorida</taxon>
        <taxon>Plasmodiophoridae</taxon>
        <taxon>Spongospora</taxon>
    </lineage>
</organism>
<sequence>MVDFAAFSPDGRRRTLLRVGHGDVLAAFHAGVDAPLTRRQALSLWMRSKKNCPAASSKSGRSLDRRQDNGNVVIKSKTTTTLKQRRARLALADKENIINIPIAVKSDINVAHLESTLKKTSLDSPAGQSKSHTNRAVALYCFRLWFCYSALRKQQKHYLLLRCFNAWRLYLCQVHGDAREVSLHSHVCSLETQLAAMHEEFAKHELVRRTLHEQVQDLRGSIRIMARLRPGTCHDSGPTIVPLSDGRQEVVVDGLNKTHRFRFDHVFHRDASQEDVFDVVLPLIQSACDGFNVNIFAYGATNSGKTFTLVGPESQTAPGIVFRSADAIFAESKRLACIKNHEFRISLTYLEIYNDTLVDLFDPSAKVELRCDANIVQCRNLQKRPVVDANHLRCLMKEAQDNRSFRETQFNERSSRSHCVMQVWLDLDEPSGTGTEGSSSCLSFIDLAGSERVNAIQTDHPDQVKETVHINRSLSSLGTCVQALATSAKYIPYRDTKLTHLMSDALGGRSKTLFLITLSTDPRDTVQTIASLRFGSGLSGIQRGRPVQKLPAANRSRVRSTSRL</sequence>
<dbReference type="PROSITE" id="PS50067">
    <property type="entry name" value="KINESIN_MOTOR_2"/>
    <property type="match status" value="1"/>
</dbReference>
<dbReference type="PANTHER" id="PTHR47972">
    <property type="entry name" value="KINESIN-LIKE PROTEIN KLP-3"/>
    <property type="match status" value="1"/>
</dbReference>
<name>A0A0H5QUA6_9EUKA</name>
<dbReference type="PRINTS" id="PR00380">
    <property type="entry name" value="KINESINHEAVY"/>
</dbReference>
<feature type="domain" description="Kinesin motor" evidence="3">
    <location>
        <begin position="221"/>
        <end position="541"/>
    </location>
</feature>
<reference evidence="4" key="1">
    <citation type="submission" date="2015-04" db="EMBL/GenBank/DDBJ databases">
        <title>The genome sequence of the plant pathogenic Rhizarian Plasmodiophora brassicae reveals insights in its biotrophic life cycle and the origin of chitin synthesis.</title>
        <authorList>
            <person name="Schwelm A."/>
            <person name="Fogelqvist J."/>
            <person name="Knaust A."/>
            <person name="Julke S."/>
            <person name="Lilja T."/>
            <person name="Dhandapani V."/>
            <person name="Bonilla-Rosso G."/>
            <person name="Karlsson M."/>
            <person name="Shevchenko A."/>
            <person name="Choi S.R."/>
            <person name="Kim H.G."/>
            <person name="Park J.Y."/>
            <person name="Lim Y.P."/>
            <person name="Ludwig-Muller J."/>
            <person name="Dixelius C."/>
        </authorList>
    </citation>
    <scope>NUCLEOTIDE SEQUENCE</scope>
    <source>
        <tissue evidence="4">Potato root galls</tissue>
    </source>
</reference>
<proteinExistence type="inferred from homology"/>
<feature type="region of interest" description="Disordered" evidence="2">
    <location>
        <begin position="52"/>
        <end position="77"/>
    </location>
</feature>
<keyword evidence="1" id="KW-0547">Nucleotide-binding</keyword>
<dbReference type="InterPro" id="IPR027417">
    <property type="entry name" value="P-loop_NTPase"/>
</dbReference>
<protein>
    <recommendedName>
        <fullName evidence="3">Kinesin motor domain-containing protein</fullName>
    </recommendedName>
</protein>
<evidence type="ECO:0000256" key="1">
    <source>
        <dbReference type="PROSITE-ProRule" id="PRU00283"/>
    </source>
</evidence>
<dbReference type="GO" id="GO:0007018">
    <property type="term" value="P:microtubule-based movement"/>
    <property type="evidence" value="ECO:0007669"/>
    <property type="project" value="InterPro"/>
</dbReference>
<evidence type="ECO:0000259" key="3">
    <source>
        <dbReference type="PROSITE" id="PS50067"/>
    </source>
</evidence>
<dbReference type="EMBL" id="HACM01005043">
    <property type="protein sequence ID" value="CRZ05485.1"/>
    <property type="molecule type" value="Transcribed_RNA"/>
</dbReference>
<dbReference type="InterPro" id="IPR001752">
    <property type="entry name" value="Kinesin_motor_dom"/>
</dbReference>
<dbReference type="GO" id="GO:0005524">
    <property type="term" value="F:ATP binding"/>
    <property type="evidence" value="ECO:0007669"/>
    <property type="project" value="UniProtKB-UniRule"/>
</dbReference>
<dbReference type="PANTHER" id="PTHR47972:SF28">
    <property type="entry name" value="KINESIN-LIKE PROTEIN KLP-3"/>
    <property type="match status" value="1"/>
</dbReference>
<dbReference type="SMART" id="SM00129">
    <property type="entry name" value="KISc"/>
    <property type="match status" value="1"/>
</dbReference>
<dbReference type="Gene3D" id="3.40.850.10">
    <property type="entry name" value="Kinesin motor domain"/>
    <property type="match status" value="1"/>
</dbReference>
<dbReference type="GO" id="GO:0008017">
    <property type="term" value="F:microtubule binding"/>
    <property type="evidence" value="ECO:0007669"/>
    <property type="project" value="InterPro"/>
</dbReference>
<dbReference type="GO" id="GO:0003777">
    <property type="term" value="F:microtubule motor activity"/>
    <property type="evidence" value="ECO:0007669"/>
    <property type="project" value="InterPro"/>
</dbReference>
<feature type="binding site" evidence="1">
    <location>
        <begin position="299"/>
        <end position="306"/>
    </location>
    <ligand>
        <name>ATP</name>
        <dbReference type="ChEBI" id="CHEBI:30616"/>
    </ligand>
</feature>
<dbReference type="SUPFAM" id="SSF52540">
    <property type="entry name" value="P-loop containing nucleoside triphosphate hydrolases"/>
    <property type="match status" value="1"/>
</dbReference>
<accession>A0A0H5QUA6</accession>
<dbReference type="AlphaFoldDB" id="A0A0H5QUA6"/>
<keyword evidence="1" id="KW-0067">ATP-binding</keyword>
<dbReference type="Pfam" id="PF00225">
    <property type="entry name" value="Kinesin"/>
    <property type="match status" value="1"/>
</dbReference>
<dbReference type="GO" id="GO:0015630">
    <property type="term" value="C:microtubule cytoskeleton"/>
    <property type="evidence" value="ECO:0007669"/>
    <property type="project" value="TreeGrafter"/>
</dbReference>